<dbReference type="EMBL" id="JBIAQY010000034">
    <property type="protein sequence ID" value="MFF3574965.1"/>
    <property type="molecule type" value="Genomic_DNA"/>
</dbReference>
<name>A0ABW6SFB3_9NOCA</name>
<proteinExistence type="predicted"/>
<dbReference type="RefSeq" id="WP_040828007.1">
    <property type="nucleotide sequence ID" value="NZ_JBIAQY010000034.1"/>
</dbReference>
<dbReference type="Proteomes" id="UP001601992">
    <property type="component" value="Unassembled WGS sequence"/>
</dbReference>
<accession>A0ABW6SFB3</accession>
<keyword evidence="2" id="KW-1185">Reference proteome</keyword>
<protein>
    <recommendedName>
        <fullName evidence="3">DUF222 domain-containing protein</fullName>
    </recommendedName>
</protein>
<evidence type="ECO:0008006" key="3">
    <source>
        <dbReference type="Google" id="ProtNLM"/>
    </source>
</evidence>
<evidence type="ECO:0000313" key="2">
    <source>
        <dbReference type="Proteomes" id="UP001601992"/>
    </source>
</evidence>
<reference evidence="1 2" key="1">
    <citation type="submission" date="2024-10" db="EMBL/GenBank/DDBJ databases">
        <title>The Natural Products Discovery Center: Release of the First 8490 Sequenced Strains for Exploring Actinobacteria Biosynthetic Diversity.</title>
        <authorList>
            <person name="Kalkreuter E."/>
            <person name="Kautsar S.A."/>
            <person name="Yang D."/>
            <person name="Bader C.D."/>
            <person name="Teijaro C.N."/>
            <person name="Fluegel L."/>
            <person name="Davis C.M."/>
            <person name="Simpson J.R."/>
            <person name="Lauterbach L."/>
            <person name="Steele A.D."/>
            <person name="Gui C."/>
            <person name="Meng S."/>
            <person name="Li G."/>
            <person name="Viehrig K."/>
            <person name="Ye F."/>
            <person name="Su P."/>
            <person name="Kiefer A.F."/>
            <person name="Nichols A."/>
            <person name="Cepeda A.J."/>
            <person name="Yan W."/>
            <person name="Fan B."/>
            <person name="Jiang Y."/>
            <person name="Adhikari A."/>
            <person name="Zheng C.-J."/>
            <person name="Schuster L."/>
            <person name="Cowan T.M."/>
            <person name="Smanski M.J."/>
            <person name="Chevrette M.G."/>
            <person name="De Carvalho L.P.S."/>
            <person name="Shen B."/>
        </authorList>
    </citation>
    <scope>NUCLEOTIDE SEQUENCE [LARGE SCALE GENOMIC DNA]</scope>
    <source>
        <strain evidence="1 2">NPDC002593</strain>
    </source>
</reference>
<evidence type="ECO:0000313" key="1">
    <source>
        <dbReference type="EMBL" id="MFF3574965.1"/>
    </source>
</evidence>
<organism evidence="1 2">
    <name type="scientific">Nocardia jiangxiensis</name>
    <dbReference type="NCBI Taxonomy" id="282685"/>
    <lineage>
        <taxon>Bacteria</taxon>
        <taxon>Bacillati</taxon>
        <taxon>Actinomycetota</taxon>
        <taxon>Actinomycetes</taxon>
        <taxon>Mycobacteriales</taxon>
        <taxon>Nocardiaceae</taxon>
        <taxon>Nocardia</taxon>
    </lineage>
</organism>
<comment type="caution">
    <text evidence="1">The sequence shown here is derived from an EMBL/GenBank/DDBJ whole genome shotgun (WGS) entry which is preliminary data.</text>
</comment>
<sequence>MPDETLPGAAEDSAITWRSAARILFQAPPLPFELFVAVKKTDSGVSAPFSTKAARYVQHAAGLPSGEQPIGDMIRLLHHELARILLHEEKAMTTSVGAPGRPEAL</sequence>
<gene>
    <name evidence="1" type="ORF">ACFYXQ_45210</name>
</gene>